<dbReference type="EMBL" id="CP015519">
    <property type="protein sequence ID" value="APG28818.1"/>
    <property type="molecule type" value="Genomic_DNA"/>
</dbReference>
<dbReference type="AlphaFoldDB" id="A0A1L3GT19"/>
<organism evidence="1 2">
    <name type="scientific">Syntrophotalea acetylenivorans</name>
    <dbReference type="NCBI Taxonomy" id="1842532"/>
    <lineage>
        <taxon>Bacteria</taxon>
        <taxon>Pseudomonadati</taxon>
        <taxon>Thermodesulfobacteriota</taxon>
        <taxon>Desulfuromonadia</taxon>
        <taxon>Desulfuromonadales</taxon>
        <taxon>Syntrophotaleaceae</taxon>
        <taxon>Syntrophotalea</taxon>
    </lineage>
</organism>
<keyword evidence="2" id="KW-1185">Reference proteome</keyword>
<dbReference type="STRING" id="1842532.A7E78_13865"/>
<dbReference type="KEGG" id="pef:A7E78_13865"/>
<evidence type="ECO:0000313" key="1">
    <source>
        <dbReference type="EMBL" id="APG28818.1"/>
    </source>
</evidence>
<reference evidence="1 2" key="1">
    <citation type="journal article" date="2017" name="Genome Announc.">
        <title>Complete Genome Sequences of Two Acetylene-Fermenting Pelobacter acetylenicus Strains.</title>
        <authorList>
            <person name="Sutton J.M."/>
            <person name="Baesman S.M."/>
            <person name="Fierst J.L."/>
            <person name="Poret-Peterson A.T."/>
            <person name="Oremland R.S."/>
            <person name="Dunlap D.S."/>
            <person name="Akob D.M."/>
        </authorList>
    </citation>
    <scope>NUCLEOTIDE SEQUENCE [LARGE SCALE GENOMIC DNA]</scope>
    <source>
        <strain evidence="1 2">SFB93</strain>
    </source>
</reference>
<sequence>MPGRWARPDKRRGGAGFLFADIGHEILNIRRQHEVGKGFRSGTVDLRMAVRAVGFRRDLQAWDEARTGHLAKTMAFGQSGAS</sequence>
<gene>
    <name evidence="1" type="ORF">A7E78_13865</name>
</gene>
<dbReference type="Proteomes" id="UP000182517">
    <property type="component" value="Chromosome"/>
</dbReference>
<proteinExistence type="predicted"/>
<evidence type="ECO:0000313" key="2">
    <source>
        <dbReference type="Proteomes" id="UP000182517"/>
    </source>
</evidence>
<name>A0A1L3GT19_9BACT</name>
<accession>A0A1L3GT19</accession>
<protein>
    <submittedName>
        <fullName evidence="1">Uncharacterized protein</fullName>
    </submittedName>
</protein>